<evidence type="ECO:0000256" key="1">
    <source>
        <dbReference type="SAM" id="Phobius"/>
    </source>
</evidence>
<dbReference type="Pfam" id="PF13548">
    <property type="entry name" value="DUF4126"/>
    <property type="match status" value="1"/>
</dbReference>
<keyword evidence="1" id="KW-0812">Transmembrane</keyword>
<keyword evidence="1" id="KW-1133">Transmembrane helix</keyword>
<accession>A0A2N6K9G9</accession>
<keyword evidence="4" id="KW-1185">Reference proteome</keyword>
<name>A0A2N6K9G9_FISMU</name>
<feature type="transmembrane region" description="Helical" evidence="1">
    <location>
        <begin position="43"/>
        <end position="62"/>
    </location>
</feature>
<feature type="transmembrane region" description="Helical" evidence="1">
    <location>
        <begin position="129"/>
        <end position="147"/>
    </location>
</feature>
<evidence type="ECO:0000313" key="4">
    <source>
        <dbReference type="Proteomes" id="UP000235036"/>
    </source>
</evidence>
<feature type="transmembrane region" description="Helical" evidence="1">
    <location>
        <begin position="153"/>
        <end position="172"/>
    </location>
</feature>
<feature type="domain" description="DUF4126" evidence="2">
    <location>
        <begin position="4"/>
        <end position="167"/>
    </location>
</feature>
<feature type="transmembrane region" description="Helical" evidence="1">
    <location>
        <begin position="74"/>
        <end position="94"/>
    </location>
</feature>
<proteinExistence type="predicted"/>
<evidence type="ECO:0000259" key="2">
    <source>
        <dbReference type="Pfam" id="PF13548"/>
    </source>
</evidence>
<dbReference type="Proteomes" id="UP000235036">
    <property type="component" value="Unassembled WGS sequence"/>
</dbReference>
<dbReference type="RefSeq" id="WP_016865999.1">
    <property type="nucleotide sequence ID" value="NZ_CAWNVR010000232.1"/>
</dbReference>
<gene>
    <name evidence="3" type="ORF">CEN44_00070</name>
</gene>
<dbReference type="EMBL" id="NRQW01000001">
    <property type="protein sequence ID" value="PLZ94657.1"/>
    <property type="molecule type" value="Genomic_DNA"/>
</dbReference>
<organism evidence="3 4">
    <name type="scientific">Fischerella muscicola CCMEE 5323</name>
    <dbReference type="NCBI Taxonomy" id="2019572"/>
    <lineage>
        <taxon>Bacteria</taxon>
        <taxon>Bacillati</taxon>
        <taxon>Cyanobacteriota</taxon>
        <taxon>Cyanophyceae</taxon>
        <taxon>Nostocales</taxon>
        <taxon>Hapalosiphonaceae</taxon>
        <taxon>Fischerella</taxon>
    </lineage>
</organism>
<feature type="transmembrane region" description="Helical" evidence="1">
    <location>
        <begin position="100"/>
        <end position="122"/>
    </location>
</feature>
<comment type="caution">
    <text evidence="3">The sequence shown here is derived from an EMBL/GenBank/DDBJ whole genome shotgun (WGS) entry which is preliminary data.</text>
</comment>
<keyword evidence="1" id="KW-0472">Membrane</keyword>
<sequence length="186" mass="20544">MIELLAALSASAAAGMRTALPLLFIGLLQGRLLWSQVPILSHISSPVLLGILTSWSFVELLASKKLMGQRVLQVVQLVLSPLVGAIMGLAVASATAPANWLIALIGATFALLLQLTQVGWFFRLRGIPLWAVFIQDLLCIVLVFFALGAPQQGGLIALVLLWFALRSGQYWYRRYWQNLKQYRRTN</sequence>
<dbReference type="InterPro" id="IPR025196">
    <property type="entry name" value="DUF4126"/>
</dbReference>
<reference evidence="3 4" key="1">
    <citation type="submission" date="2017-08" db="EMBL/GenBank/DDBJ databases">
        <title>Genomes of Fischerella (Mastigocladus) sp. strains.</title>
        <authorList>
            <person name="Miller S.R."/>
        </authorList>
    </citation>
    <scope>NUCLEOTIDE SEQUENCE [LARGE SCALE GENOMIC DNA]</scope>
    <source>
        <strain evidence="3 4">CCMEE 5323</strain>
    </source>
</reference>
<protein>
    <submittedName>
        <fullName evidence="3">DUF4126 domain-containing protein</fullName>
    </submittedName>
</protein>
<evidence type="ECO:0000313" key="3">
    <source>
        <dbReference type="EMBL" id="PLZ94657.1"/>
    </source>
</evidence>
<dbReference type="AlphaFoldDB" id="A0A2N6K9G9"/>